<keyword evidence="4 7" id="KW-0812">Transmembrane</keyword>
<dbReference type="EMBL" id="CP061854">
    <property type="protein sequence ID" value="QOD56050.1"/>
    <property type="molecule type" value="Genomic_DNA"/>
</dbReference>
<evidence type="ECO:0000256" key="3">
    <source>
        <dbReference type="ARBA" id="ARBA00022475"/>
    </source>
</evidence>
<reference evidence="9 11" key="3">
    <citation type="submission" date="2020-09" db="EMBL/GenBank/DDBJ databases">
        <title>Complete, closed and curated genome sequences of Photobacterium damselae subsp. piscicida isolates from Australia indicate localised evolution and additional plasmid-borne pathogenicity mechanisms.</title>
        <authorList>
            <person name="Baseggio L."/>
            <person name="Silayeva O."/>
            <person name="Buller N."/>
            <person name="Landos M."/>
            <person name="Engelstaedter J."/>
            <person name="Barnes A.C."/>
        </authorList>
    </citation>
    <scope>NUCLEOTIDE SEQUENCE [LARGE SCALE GENOMIC DNA]</scope>
    <source>
        <strain evidence="9 11">AS-16-0540-1</strain>
    </source>
</reference>
<dbReference type="Proteomes" id="UP000218676">
    <property type="component" value="Chromosome 1"/>
</dbReference>
<proteinExistence type="inferred from homology"/>
<reference evidence="8" key="1">
    <citation type="journal article" date="2017" name="Genome Announc.">
        <title>Whole-Genome Sequence of Photobacterium damselae subsp. piscicida Strain 91-197, Isolated from Hybrid Striped Bass (Morone sp.) in the United States.</title>
        <authorList>
            <person name="Teru Y."/>
            <person name="Hikima J."/>
            <person name="Kono T."/>
            <person name="Sakai M."/>
            <person name="Takano T."/>
            <person name="Hawke J.P."/>
            <person name="Takeyama H."/>
            <person name="Aoki T."/>
        </authorList>
    </citation>
    <scope>NUCLEOTIDE SEQUENCE</scope>
    <source>
        <strain evidence="8">91-197</strain>
    </source>
</reference>
<evidence type="ECO:0008006" key="12">
    <source>
        <dbReference type="Google" id="ProtNLM"/>
    </source>
</evidence>
<name>A0A1V1V8Z4_PHODP</name>
<evidence type="ECO:0000256" key="7">
    <source>
        <dbReference type="SAM" id="Phobius"/>
    </source>
</evidence>
<keyword evidence="3" id="KW-1003">Cell membrane</keyword>
<comment type="subcellular location">
    <subcellularLocation>
        <location evidence="1">Cell membrane</location>
    </subcellularLocation>
</comment>
<feature type="transmembrane region" description="Helical" evidence="7">
    <location>
        <begin position="166"/>
        <end position="185"/>
    </location>
</feature>
<dbReference type="RefSeq" id="WP_005301066.1">
    <property type="nucleotide sequence ID" value="NZ_AP018045.1"/>
</dbReference>
<evidence type="ECO:0000313" key="10">
    <source>
        <dbReference type="Proteomes" id="UP000218676"/>
    </source>
</evidence>
<accession>A0A1V1V8Z4</accession>
<protein>
    <recommendedName>
        <fullName evidence="12">SerB-cotransposed membrane protein</fullName>
    </recommendedName>
</protein>
<comment type="similarity">
    <text evidence="2">Belongs to the Smp family.</text>
</comment>
<sequence>MWKLNKSRWPRFKQLGVLLFSLIGVIGMLEYGARLTQDNYEMLGEQTQALSRILVRQAAETAAPDILDNDQDKLQDLVQQLSKEPLILDASVYNLEGQTLAKTEGSMPLEQVTGLSTPLAVASIGRQQIVEPIFSDQHMVGFLRITLEHDKLLAHASSQIEYMTTIIRGLVIFAIGLGFLLAFTFGRRKDIWHFPFLMTANSKE</sequence>
<dbReference type="GeneID" id="93396868"/>
<evidence type="ECO:0000256" key="5">
    <source>
        <dbReference type="ARBA" id="ARBA00022989"/>
    </source>
</evidence>
<keyword evidence="6 7" id="KW-0472">Membrane</keyword>
<evidence type="ECO:0000313" key="9">
    <source>
        <dbReference type="EMBL" id="QOD56050.1"/>
    </source>
</evidence>
<evidence type="ECO:0000256" key="4">
    <source>
        <dbReference type="ARBA" id="ARBA00022692"/>
    </source>
</evidence>
<organism evidence="9 11">
    <name type="scientific">Photobacterium damsela subsp. piscicida</name>
    <name type="common">Pasteurella piscicida</name>
    <dbReference type="NCBI Taxonomy" id="38294"/>
    <lineage>
        <taxon>Bacteria</taxon>
        <taxon>Pseudomonadati</taxon>
        <taxon>Pseudomonadota</taxon>
        <taxon>Gammaproteobacteria</taxon>
        <taxon>Vibrionales</taxon>
        <taxon>Vibrionaceae</taxon>
        <taxon>Photobacterium</taxon>
    </lineage>
</organism>
<dbReference type="Proteomes" id="UP000516656">
    <property type="component" value="Chromosome 1"/>
</dbReference>
<evidence type="ECO:0000256" key="1">
    <source>
        <dbReference type="ARBA" id="ARBA00004236"/>
    </source>
</evidence>
<gene>
    <name evidence="9" type="ORF">IC627_12425</name>
    <name evidence="8" type="ORF">PDPUS_1_00650</name>
</gene>
<keyword evidence="5 7" id="KW-1133">Transmembrane helix</keyword>
<dbReference type="Pfam" id="PF10144">
    <property type="entry name" value="SMP_2"/>
    <property type="match status" value="1"/>
</dbReference>
<dbReference type="AlphaFoldDB" id="A0A1V1V8Z4"/>
<evidence type="ECO:0000256" key="6">
    <source>
        <dbReference type="ARBA" id="ARBA00023136"/>
    </source>
</evidence>
<evidence type="ECO:0000313" key="8">
    <source>
        <dbReference type="EMBL" id="BAX52025.1"/>
    </source>
</evidence>
<dbReference type="GO" id="GO:0005886">
    <property type="term" value="C:plasma membrane"/>
    <property type="evidence" value="ECO:0007669"/>
    <property type="project" value="UniProtKB-SubCell"/>
</dbReference>
<evidence type="ECO:0000313" key="11">
    <source>
        <dbReference type="Proteomes" id="UP000516656"/>
    </source>
</evidence>
<dbReference type="EMBL" id="AP018045">
    <property type="protein sequence ID" value="BAX52025.1"/>
    <property type="molecule type" value="Genomic_DNA"/>
</dbReference>
<evidence type="ECO:0000256" key="2">
    <source>
        <dbReference type="ARBA" id="ARBA00005362"/>
    </source>
</evidence>
<reference evidence="10" key="2">
    <citation type="submission" date="2017-05" db="EMBL/GenBank/DDBJ databases">
        <title>Whole genome sequence of fish pathogenic bacteria, Photobacterium damselae subsp. piscicida, strain 91-197, isolated from hybrid striped bass (Morone sp.) in USA.</title>
        <authorList>
            <person name="Teru Y."/>
            <person name="Hikima J."/>
            <person name="Kono T."/>
            <person name="Sakai M."/>
            <person name="Takano T."/>
            <person name="Hawke J.P."/>
            <person name="Takeyama H."/>
            <person name="Aoki T."/>
        </authorList>
    </citation>
    <scope>NUCLEOTIDE SEQUENCE [LARGE SCALE GENOMIC DNA]</scope>
    <source>
        <strain evidence="10">91-197</strain>
    </source>
</reference>
<dbReference type="InterPro" id="IPR019305">
    <property type="entry name" value="Uncharacterised_Smp"/>
</dbReference>